<evidence type="ECO:0000259" key="3">
    <source>
        <dbReference type="PROSITE" id="PS51746"/>
    </source>
</evidence>
<organism evidence="4 5">
    <name type="scientific">Gleimia coleocanis DSM 15436</name>
    <dbReference type="NCBI Taxonomy" id="525245"/>
    <lineage>
        <taxon>Bacteria</taxon>
        <taxon>Bacillati</taxon>
        <taxon>Actinomycetota</taxon>
        <taxon>Actinomycetes</taxon>
        <taxon>Actinomycetales</taxon>
        <taxon>Actinomycetaceae</taxon>
        <taxon>Gleimia</taxon>
    </lineage>
</organism>
<dbReference type="EMBL" id="ACFG01000004">
    <property type="protein sequence ID" value="EEH64327.1"/>
    <property type="molecule type" value="Genomic_DNA"/>
</dbReference>
<feature type="transmembrane region" description="Helical" evidence="2">
    <location>
        <begin position="302"/>
        <end position="325"/>
    </location>
</feature>
<reference evidence="4 5" key="1">
    <citation type="submission" date="2009-01" db="EMBL/GenBank/DDBJ databases">
        <authorList>
            <person name="Qin X."/>
            <person name="Bachman B."/>
            <person name="Battles P."/>
            <person name="Bell A."/>
            <person name="Bess C."/>
            <person name="Bickham C."/>
            <person name="Chaboub L."/>
            <person name="Chen D."/>
            <person name="Coyle M."/>
            <person name="Deiros D.R."/>
            <person name="Dinh H."/>
            <person name="Forbes L."/>
            <person name="Fowler G."/>
            <person name="Francisco L."/>
            <person name="Fu Q."/>
            <person name="Gubbala S."/>
            <person name="Hale W."/>
            <person name="Han Y."/>
            <person name="Hemphill L."/>
            <person name="Highlander S.K."/>
            <person name="Hirani K."/>
            <person name="Hogues M."/>
            <person name="Jackson L."/>
            <person name="Jakkamsetti A."/>
            <person name="Javaid M."/>
            <person name="Jiang H."/>
            <person name="Korchina V."/>
            <person name="Kovar C."/>
            <person name="Lara F."/>
            <person name="Lee S."/>
            <person name="Mata R."/>
            <person name="Mathew T."/>
            <person name="Moen C."/>
            <person name="Morales K."/>
            <person name="Munidasa M."/>
            <person name="Nazareth L."/>
            <person name="Ngo R."/>
            <person name="Nguyen L."/>
            <person name="Okwuonu G."/>
            <person name="Ongeri F."/>
            <person name="Patil S."/>
            <person name="Petrosino J."/>
            <person name="Pham C."/>
            <person name="Pham P."/>
            <person name="Pu L.-L."/>
            <person name="Puazo M."/>
            <person name="Raj R."/>
            <person name="Reid J."/>
            <person name="Rouhana J."/>
            <person name="Saada N."/>
            <person name="Shang Y."/>
            <person name="Simmons D."/>
            <person name="Thornton R."/>
            <person name="Warren J."/>
            <person name="Weissenberger G."/>
            <person name="Zhang J."/>
            <person name="Zhang L."/>
            <person name="Zhou C."/>
            <person name="Zhu D."/>
            <person name="Muzny D."/>
            <person name="Worley K."/>
            <person name="Gibbs R."/>
        </authorList>
    </citation>
    <scope>NUCLEOTIDE SEQUENCE [LARGE SCALE GENOMIC DNA]</scope>
    <source>
        <strain evidence="4 5">DSM 15436</strain>
    </source>
</reference>
<sequence>MTVDFSFAARSDVGLLRKSNQDSGYAGPNLLVLADGVGGSAGGDLASSIVVGHLAALDTITHPAEDMLSLLRKALSDTRTELLERAAADPKLAGMGTTCIALMRSGNKLAMVHVGDSRAYLLRDGVLTQVTTDHSFVQYLVDTGQITEEEAEHHAQRNVVLRVLSSTDIDGTPDESVREAIPGDRWLLCSDGLSGVVSADTISTMLQEFKDPGECADVLVELALRGGGPDNITVVVADVVPDGSLVEQTPQIVGAVAVDRKRPTRGSDGAAGKAASVANPQAVTTEFFEGDLTDPPVPKRTWLTPFILFLLTAMLGLGAWAGYAWSQQQYYALLKDNKIVIYQGIPQSIGPLELSHPIEISKVDPNLLRPVERDRLKEPVRRSSREAINSYLQTLLSHQTYTKLPADDNKSTDPQEPIPAKPDSSNTGGN</sequence>
<protein>
    <submittedName>
        <fullName evidence="4">Protein phosphatase 2C</fullName>
    </submittedName>
</protein>
<dbReference type="eggNOG" id="COG0631">
    <property type="taxonomic scope" value="Bacteria"/>
</dbReference>
<dbReference type="InterPro" id="IPR001932">
    <property type="entry name" value="PPM-type_phosphatase-like_dom"/>
</dbReference>
<keyword evidence="2" id="KW-0812">Transmembrane</keyword>
<evidence type="ECO:0000313" key="5">
    <source>
        <dbReference type="Proteomes" id="UP000010301"/>
    </source>
</evidence>
<dbReference type="SUPFAM" id="SSF81606">
    <property type="entry name" value="PP2C-like"/>
    <property type="match status" value="1"/>
</dbReference>
<dbReference type="Gene3D" id="3.60.40.10">
    <property type="entry name" value="PPM-type phosphatase domain"/>
    <property type="match status" value="1"/>
</dbReference>
<gene>
    <name evidence="4" type="ORF">HMPREF0044_0064</name>
</gene>
<dbReference type="InterPro" id="IPR036457">
    <property type="entry name" value="PPM-type-like_dom_sf"/>
</dbReference>
<evidence type="ECO:0000256" key="2">
    <source>
        <dbReference type="SAM" id="Phobius"/>
    </source>
</evidence>
<feature type="region of interest" description="Disordered" evidence="1">
    <location>
        <begin position="402"/>
        <end position="430"/>
    </location>
</feature>
<keyword evidence="2" id="KW-0472">Membrane</keyword>
<proteinExistence type="predicted"/>
<keyword evidence="2" id="KW-1133">Transmembrane helix</keyword>
<dbReference type="HOGENOM" id="CLU_025431_1_1_11"/>
<evidence type="ECO:0000256" key="1">
    <source>
        <dbReference type="SAM" id="MobiDB-lite"/>
    </source>
</evidence>
<dbReference type="CDD" id="cd00143">
    <property type="entry name" value="PP2Cc"/>
    <property type="match status" value="1"/>
</dbReference>
<dbReference type="SMART" id="SM00332">
    <property type="entry name" value="PP2Cc"/>
    <property type="match status" value="1"/>
</dbReference>
<dbReference type="Proteomes" id="UP000010301">
    <property type="component" value="Unassembled WGS sequence"/>
</dbReference>
<dbReference type="RefSeq" id="WP_006547061.1">
    <property type="nucleotide sequence ID" value="NZ_DS999545.1"/>
</dbReference>
<dbReference type="Pfam" id="PF13672">
    <property type="entry name" value="PP2C_2"/>
    <property type="match status" value="1"/>
</dbReference>
<dbReference type="GO" id="GO:0004722">
    <property type="term" value="F:protein serine/threonine phosphatase activity"/>
    <property type="evidence" value="ECO:0007669"/>
    <property type="project" value="InterPro"/>
</dbReference>
<evidence type="ECO:0000313" key="4">
    <source>
        <dbReference type="EMBL" id="EEH64327.1"/>
    </source>
</evidence>
<keyword evidence="5" id="KW-1185">Reference proteome</keyword>
<dbReference type="InterPro" id="IPR015655">
    <property type="entry name" value="PP2C"/>
</dbReference>
<dbReference type="SMART" id="SM00331">
    <property type="entry name" value="PP2C_SIG"/>
    <property type="match status" value="1"/>
</dbReference>
<name>C0VY24_9ACTO</name>
<dbReference type="PROSITE" id="PS51746">
    <property type="entry name" value="PPM_2"/>
    <property type="match status" value="1"/>
</dbReference>
<dbReference type="STRING" id="525245.HMPREF0044_0064"/>
<dbReference type="AlphaFoldDB" id="C0VY24"/>
<dbReference type="OrthoDB" id="9801841at2"/>
<accession>C0VY24</accession>
<dbReference type="PANTHER" id="PTHR47992">
    <property type="entry name" value="PROTEIN PHOSPHATASE"/>
    <property type="match status" value="1"/>
</dbReference>
<feature type="domain" description="PPM-type phosphatase" evidence="3">
    <location>
        <begin position="6"/>
        <end position="239"/>
    </location>
</feature>
<comment type="caution">
    <text evidence="4">The sequence shown here is derived from an EMBL/GenBank/DDBJ whole genome shotgun (WGS) entry which is preliminary data.</text>
</comment>